<sequence length="257" mass="29224">MERDPTAPLCGLTYGQLAPKPIKCFSGSDDQDFEAWLRKFEDTVRMVNPPLPDQLRINTLVGFLEGGARDLIDDLSEEDKNSYLKVIDHLRTHFASQQFRSLARQQLSDCKQGPTESARDFADRIKHIVRKVTRGQPKQAQNERLLDEFQDRLKPALRFHVKAANPMTFDEAVVKAITYESLLNDVANAITIFPGAQSTAPPPVRVVSMRSNSNPPTSGFYQRGQRRKPLRYSTNSGRNRRFWERAPNADVVCYRCG</sequence>
<feature type="domain" description="Retrotransposon gag" evidence="2">
    <location>
        <begin position="61"/>
        <end position="146"/>
    </location>
</feature>
<accession>A0A0N4WA14</accession>
<proteinExistence type="predicted"/>
<dbReference type="Proteomes" id="UP000268014">
    <property type="component" value="Unassembled WGS sequence"/>
</dbReference>
<evidence type="ECO:0000313" key="3">
    <source>
        <dbReference type="EMBL" id="VDO31176.1"/>
    </source>
</evidence>
<dbReference type="EMBL" id="UZAF01016616">
    <property type="protein sequence ID" value="VDO31176.1"/>
    <property type="molecule type" value="Genomic_DNA"/>
</dbReference>
<feature type="compositionally biased region" description="Polar residues" evidence="1">
    <location>
        <begin position="210"/>
        <end position="220"/>
    </location>
</feature>
<dbReference type="STRING" id="6290.A0A0N4WA14"/>
<dbReference type="PANTHER" id="PTHR33223">
    <property type="entry name" value="CCHC-TYPE DOMAIN-CONTAINING PROTEIN"/>
    <property type="match status" value="1"/>
</dbReference>
<reference evidence="3 4" key="2">
    <citation type="submission" date="2018-11" db="EMBL/GenBank/DDBJ databases">
        <authorList>
            <consortium name="Pathogen Informatics"/>
        </authorList>
    </citation>
    <scope>NUCLEOTIDE SEQUENCE [LARGE SCALE GENOMIC DNA]</scope>
    <source>
        <strain evidence="3 4">MHpl1</strain>
    </source>
</reference>
<gene>
    <name evidence="3" type="ORF">HPLM_LOCUS7183</name>
</gene>
<reference evidence="5" key="1">
    <citation type="submission" date="2017-02" db="UniProtKB">
        <authorList>
            <consortium name="WormBaseParasite"/>
        </authorList>
    </citation>
    <scope>IDENTIFICATION</scope>
</reference>
<evidence type="ECO:0000313" key="4">
    <source>
        <dbReference type="Proteomes" id="UP000268014"/>
    </source>
</evidence>
<evidence type="ECO:0000259" key="2">
    <source>
        <dbReference type="Pfam" id="PF03732"/>
    </source>
</evidence>
<dbReference type="PANTHER" id="PTHR33223:SF6">
    <property type="entry name" value="CCHC-TYPE DOMAIN-CONTAINING PROTEIN"/>
    <property type="match status" value="1"/>
</dbReference>
<dbReference type="InterPro" id="IPR005162">
    <property type="entry name" value="Retrotrans_gag_dom"/>
</dbReference>
<dbReference type="AlphaFoldDB" id="A0A0N4WA14"/>
<name>A0A0N4WA14_HAEPC</name>
<evidence type="ECO:0000313" key="5">
    <source>
        <dbReference type="WBParaSite" id="HPLM_0000719101-mRNA-1"/>
    </source>
</evidence>
<dbReference type="Pfam" id="PF03732">
    <property type="entry name" value="Retrotrans_gag"/>
    <property type="match status" value="1"/>
</dbReference>
<protein>
    <submittedName>
        <fullName evidence="5">Retrotrans_gag domain-containing protein</fullName>
    </submittedName>
</protein>
<dbReference type="OMA" id="WLRKFED"/>
<evidence type="ECO:0000256" key="1">
    <source>
        <dbReference type="SAM" id="MobiDB-lite"/>
    </source>
</evidence>
<dbReference type="OrthoDB" id="5819653at2759"/>
<keyword evidence="4" id="KW-1185">Reference proteome</keyword>
<feature type="region of interest" description="Disordered" evidence="1">
    <location>
        <begin position="210"/>
        <end position="234"/>
    </location>
</feature>
<dbReference type="WBParaSite" id="HPLM_0000719101-mRNA-1">
    <property type="protein sequence ID" value="HPLM_0000719101-mRNA-1"/>
    <property type="gene ID" value="HPLM_0000719101"/>
</dbReference>
<organism evidence="5">
    <name type="scientific">Haemonchus placei</name>
    <name type="common">Barber's pole worm</name>
    <dbReference type="NCBI Taxonomy" id="6290"/>
    <lineage>
        <taxon>Eukaryota</taxon>
        <taxon>Metazoa</taxon>
        <taxon>Ecdysozoa</taxon>
        <taxon>Nematoda</taxon>
        <taxon>Chromadorea</taxon>
        <taxon>Rhabditida</taxon>
        <taxon>Rhabditina</taxon>
        <taxon>Rhabditomorpha</taxon>
        <taxon>Strongyloidea</taxon>
        <taxon>Trichostrongylidae</taxon>
        <taxon>Haemonchus</taxon>
    </lineage>
</organism>